<keyword evidence="3" id="KW-1133">Transmembrane helix</keyword>
<protein>
    <submittedName>
        <fullName evidence="7">Integral membrane protein</fullName>
    </submittedName>
</protein>
<dbReference type="EMBL" id="JAAOAV010000026">
    <property type="protein sequence ID" value="KAF5610709.1"/>
    <property type="molecule type" value="Genomic_DNA"/>
</dbReference>
<name>A0A8H5Q9J3_GIBSU</name>
<comment type="caution">
    <text evidence="7">The sequence shown here is derived from an EMBL/GenBank/DDBJ whole genome shotgun (WGS) entry which is preliminary data.</text>
</comment>
<dbReference type="Proteomes" id="UP000547976">
    <property type="component" value="Unassembled WGS sequence"/>
</dbReference>
<dbReference type="InterPro" id="IPR052337">
    <property type="entry name" value="SAT4-like"/>
</dbReference>
<dbReference type="GO" id="GO:0016020">
    <property type="term" value="C:membrane"/>
    <property type="evidence" value="ECO:0007669"/>
    <property type="project" value="UniProtKB-SubCell"/>
</dbReference>
<dbReference type="OrthoDB" id="5278984at2759"/>
<evidence type="ECO:0000259" key="6">
    <source>
        <dbReference type="Pfam" id="PF20684"/>
    </source>
</evidence>
<proteinExistence type="inferred from homology"/>
<organism evidence="7 8">
    <name type="scientific">Gibberella subglutinans</name>
    <name type="common">Fusarium subglutinans</name>
    <dbReference type="NCBI Taxonomy" id="42677"/>
    <lineage>
        <taxon>Eukaryota</taxon>
        <taxon>Fungi</taxon>
        <taxon>Dikarya</taxon>
        <taxon>Ascomycota</taxon>
        <taxon>Pezizomycotina</taxon>
        <taxon>Sordariomycetes</taxon>
        <taxon>Hypocreomycetidae</taxon>
        <taxon>Hypocreales</taxon>
        <taxon>Nectriaceae</taxon>
        <taxon>Fusarium</taxon>
        <taxon>Fusarium fujikuroi species complex</taxon>
    </lineage>
</organism>
<gene>
    <name evidence="7" type="ORF">FSUBG_2970</name>
</gene>
<evidence type="ECO:0000256" key="5">
    <source>
        <dbReference type="ARBA" id="ARBA00038359"/>
    </source>
</evidence>
<evidence type="ECO:0000256" key="1">
    <source>
        <dbReference type="ARBA" id="ARBA00004141"/>
    </source>
</evidence>
<keyword evidence="8" id="KW-1185">Reference proteome</keyword>
<evidence type="ECO:0000256" key="3">
    <source>
        <dbReference type="ARBA" id="ARBA00022989"/>
    </source>
</evidence>
<keyword evidence="4" id="KW-0472">Membrane</keyword>
<accession>A0A8H5Q9J3</accession>
<keyword evidence="2" id="KW-0812">Transmembrane</keyword>
<evidence type="ECO:0000313" key="8">
    <source>
        <dbReference type="Proteomes" id="UP000547976"/>
    </source>
</evidence>
<evidence type="ECO:0000256" key="2">
    <source>
        <dbReference type="ARBA" id="ARBA00022692"/>
    </source>
</evidence>
<dbReference type="Pfam" id="PF20684">
    <property type="entry name" value="Fung_rhodopsin"/>
    <property type="match status" value="1"/>
</dbReference>
<reference evidence="7 8" key="1">
    <citation type="submission" date="2020-05" db="EMBL/GenBank/DDBJ databases">
        <title>Identification and distribution of gene clusters putatively required for synthesis of sphingolipid metabolism inhibitors in phylogenetically diverse species of the filamentous fungus Fusarium.</title>
        <authorList>
            <person name="Kim H.-S."/>
            <person name="Busman M."/>
            <person name="Brown D.W."/>
            <person name="Divon H."/>
            <person name="Uhlig S."/>
            <person name="Proctor R.H."/>
        </authorList>
    </citation>
    <scope>NUCLEOTIDE SEQUENCE [LARGE SCALE GENOMIC DNA]</scope>
    <source>
        <strain evidence="7 8">NRRL 66333</strain>
    </source>
</reference>
<sequence>MAAHLLLRILIAYGVANTFFILLQCRPLEASWDVSVLETVQGASCLPQPGIHIMFNIGSGMNIATDIMLSLAPTLFLWKLKSSLKEKILVDALMGLGMIRHGEGCMGTHKLHRDPDSPEQILIMIASSAPFLKPLVQSALHRMGWTLSGTSAGRPGYGNRYHDVRQSARQSRVLNKSAVNSRRNIYSGDEDPFAAGGSNDAIPLEGKVYEMDSAARVVEIRQPWDQVYLADIFVNFEVAGNFTLNHGIFVGETVKLKAKVKDVMHIKKGLLCYEYEDTY</sequence>
<dbReference type="GeneID" id="59315519"/>
<evidence type="ECO:0000313" key="7">
    <source>
        <dbReference type="EMBL" id="KAF5610709.1"/>
    </source>
</evidence>
<dbReference type="InterPro" id="IPR049326">
    <property type="entry name" value="Rhodopsin_dom_fungi"/>
</dbReference>
<dbReference type="PANTHER" id="PTHR33048">
    <property type="entry name" value="PTH11-LIKE INTEGRAL MEMBRANE PROTEIN (AFU_ORTHOLOGUE AFUA_5G11245)"/>
    <property type="match status" value="1"/>
</dbReference>
<dbReference type="RefSeq" id="XP_036541558.1">
    <property type="nucleotide sequence ID" value="XM_036680801.1"/>
</dbReference>
<evidence type="ECO:0000256" key="4">
    <source>
        <dbReference type="ARBA" id="ARBA00023136"/>
    </source>
</evidence>
<dbReference type="PANTHER" id="PTHR33048:SF129">
    <property type="entry name" value="INTEGRAL MEMBRANE PROTEIN-RELATED"/>
    <property type="match status" value="1"/>
</dbReference>
<comment type="subcellular location">
    <subcellularLocation>
        <location evidence="1">Membrane</location>
        <topology evidence="1">Multi-pass membrane protein</topology>
    </subcellularLocation>
</comment>
<feature type="domain" description="Rhodopsin" evidence="6">
    <location>
        <begin position="3"/>
        <end position="102"/>
    </location>
</feature>
<comment type="similarity">
    <text evidence="5">Belongs to the SAT4 family.</text>
</comment>
<dbReference type="AlphaFoldDB" id="A0A8H5Q9J3"/>